<dbReference type="EMBL" id="AAACVH010000041">
    <property type="protein sequence ID" value="EAA8667303.1"/>
    <property type="molecule type" value="Genomic_DNA"/>
</dbReference>
<accession>A0A7U7QLW5</accession>
<organism evidence="1">
    <name type="scientific">Salmonella enterica</name>
    <name type="common">Salmonella choleraesuis</name>
    <dbReference type="NCBI Taxonomy" id="28901"/>
    <lineage>
        <taxon>Bacteria</taxon>
        <taxon>Pseudomonadati</taxon>
        <taxon>Pseudomonadota</taxon>
        <taxon>Gammaproteobacteria</taxon>
        <taxon>Enterobacterales</taxon>
        <taxon>Enterobacteriaceae</taxon>
        <taxon>Salmonella</taxon>
    </lineage>
</organism>
<protein>
    <submittedName>
        <fullName evidence="1">Uncharacterized protein</fullName>
    </submittedName>
</protein>
<sequence length="76" mass="8474">MTESQTMKVSCPDCGSELIKRPDDFDFETNFVGVSCASCGRAITKDDVIEQGVDVVKKQVDDLIRITFNKGPFRLK</sequence>
<gene>
    <name evidence="1" type="ORF">NL99_20475</name>
</gene>
<name>A0A7U7QLW5_SALER</name>
<dbReference type="Proteomes" id="UP000839834">
    <property type="component" value="Unassembled WGS sequence"/>
</dbReference>
<evidence type="ECO:0000313" key="1">
    <source>
        <dbReference type="EMBL" id="EAA8667303.1"/>
    </source>
</evidence>
<dbReference type="AlphaFoldDB" id="A0A7U7QLW5"/>
<reference evidence="1" key="1">
    <citation type="submission" date="2018-08" db="EMBL/GenBank/DDBJ databases">
        <authorList>
            <consortium name="GenomeTrakr network: Whole genome sequencing for foodborne pathogen traceback"/>
        </authorList>
    </citation>
    <scope>NUCLEOTIDE SEQUENCE [LARGE SCALE GENOMIC DNA]</scope>
    <source>
        <strain evidence="1">FLUFL-367</strain>
    </source>
</reference>
<proteinExistence type="predicted"/>
<comment type="caution">
    <text evidence="1">The sequence shown here is derived from an EMBL/GenBank/DDBJ whole genome shotgun (WGS) entry which is preliminary data.</text>
</comment>